<dbReference type="CDD" id="cd00761">
    <property type="entry name" value="Glyco_tranf_GTA_type"/>
    <property type="match status" value="1"/>
</dbReference>
<comment type="caution">
    <text evidence="2">The sequence shown here is derived from an EMBL/GenBank/DDBJ whole genome shotgun (WGS) entry which is preliminary data.</text>
</comment>
<dbReference type="PANTHER" id="PTHR22916:SF3">
    <property type="entry name" value="UDP-GLCNAC:BETAGAL BETA-1,3-N-ACETYLGLUCOSAMINYLTRANSFERASE-LIKE PROTEIN 1"/>
    <property type="match status" value="1"/>
</dbReference>
<gene>
    <name evidence="2" type="ORF">EHQ95_02105</name>
</gene>
<sequence>MEVSIIVTAYNYEKYLAECIESCINQVNTKLRYEVIVVDDGSQDKTDSILENLNSPILRKFRIPNSGIEIASNFGFEKAEGKYVVRVDADDKLAPNFLSSIEPYLSDSYGFIYSNYFQIDSDGVILNQVGLPDFDENEIIGRGDFLATGTVYQKEILSRVGYYPTKEKNTGLENFELILNLLRQGVKGFLVSECLFYYRRHSANLSEIKRNRIIEYGVKLLKERGLGTFRTNKNHPYGLVV</sequence>
<dbReference type="PANTHER" id="PTHR22916">
    <property type="entry name" value="GLYCOSYLTRANSFERASE"/>
    <property type="match status" value="1"/>
</dbReference>
<dbReference type="SUPFAM" id="SSF53448">
    <property type="entry name" value="Nucleotide-diphospho-sugar transferases"/>
    <property type="match status" value="1"/>
</dbReference>
<dbReference type="RefSeq" id="WP_135656815.1">
    <property type="nucleotide sequence ID" value="NZ_RQHF01000008.1"/>
</dbReference>
<keyword evidence="3" id="KW-1185">Reference proteome</keyword>
<dbReference type="InterPro" id="IPR029044">
    <property type="entry name" value="Nucleotide-diphossugar_trans"/>
</dbReference>
<evidence type="ECO:0000313" key="3">
    <source>
        <dbReference type="Proteomes" id="UP000298112"/>
    </source>
</evidence>
<protein>
    <submittedName>
        <fullName evidence="2">Glycosyltransferase family 2 protein</fullName>
    </submittedName>
</protein>
<reference evidence="3" key="1">
    <citation type="journal article" date="2019" name="PLoS Negl. Trop. Dis.">
        <title>Revisiting the worldwide diversity of Leptospira species in the environment.</title>
        <authorList>
            <person name="Vincent A.T."/>
            <person name="Schiettekatte O."/>
            <person name="Bourhy P."/>
            <person name="Veyrier F.J."/>
            <person name="Picardeau M."/>
        </authorList>
    </citation>
    <scope>NUCLEOTIDE SEQUENCE [LARGE SCALE GENOMIC DNA]</scope>
    <source>
        <strain evidence="3">201601955</strain>
    </source>
</reference>
<evidence type="ECO:0000259" key="1">
    <source>
        <dbReference type="Pfam" id="PF00535"/>
    </source>
</evidence>
<dbReference type="Gene3D" id="3.90.550.10">
    <property type="entry name" value="Spore Coat Polysaccharide Biosynthesis Protein SpsA, Chain A"/>
    <property type="match status" value="1"/>
</dbReference>
<evidence type="ECO:0000313" key="2">
    <source>
        <dbReference type="EMBL" id="TGM60693.1"/>
    </source>
</evidence>
<dbReference type="EMBL" id="RQHF01000008">
    <property type="protein sequence ID" value="TGM60693.1"/>
    <property type="molecule type" value="Genomic_DNA"/>
</dbReference>
<accession>A0ABY2NST7</accession>
<dbReference type="InterPro" id="IPR001173">
    <property type="entry name" value="Glyco_trans_2-like"/>
</dbReference>
<proteinExistence type="predicted"/>
<name>A0ABY2NST7_9LEPT</name>
<organism evidence="2 3">
    <name type="scientific">Leptospira vanthielii</name>
    <dbReference type="NCBI Taxonomy" id="293085"/>
    <lineage>
        <taxon>Bacteria</taxon>
        <taxon>Pseudomonadati</taxon>
        <taxon>Spirochaetota</taxon>
        <taxon>Spirochaetia</taxon>
        <taxon>Leptospirales</taxon>
        <taxon>Leptospiraceae</taxon>
        <taxon>Leptospira</taxon>
    </lineage>
</organism>
<dbReference type="Proteomes" id="UP000298112">
    <property type="component" value="Unassembled WGS sequence"/>
</dbReference>
<feature type="domain" description="Glycosyltransferase 2-like" evidence="1">
    <location>
        <begin position="4"/>
        <end position="124"/>
    </location>
</feature>
<dbReference type="Pfam" id="PF00535">
    <property type="entry name" value="Glycos_transf_2"/>
    <property type="match status" value="1"/>
</dbReference>